<evidence type="ECO:0000313" key="2">
    <source>
        <dbReference type="EMBL" id="CAA9491046.1"/>
    </source>
</evidence>
<dbReference type="EMBL" id="CADCVQ010000063">
    <property type="protein sequence ID" value="CAA9491046.1"/>
    <property type="molecule type" value="Genomic_DNA"/>
</dbReference>
<proteinExistence type="predicted"/>
<dbReference type="AlphaFoldDB" id="A0A6J4SGE6"/>
<accession>A0A6J4SGE6</accession>
<feature type="non-terminal residue" evidence="2">
    <location>
        <position position="1"/>
    </location>
</feature>
<name>A0A6J4SGE6_9ACTN</name>
<feature type="non-terminal residue" evidence="2">
    <location>
        <position position="66"/>
    </location>
</feature>
<reference evidence="2" key="1">
    <citation type="submission" date="2020-02" db="EMBL/GenBank/DDBJ databases">
        <authorList>
            <person name="Meier V. D."/>
        </authorList>
    </citation>
    <scope>NUCLEOTIDE SEQUENCE</scope>
    <source>
        <strain evidence="2">AVDCRST_MAG67</strain>
    </source>
</reference>
<organism evidence="2">
    <name type="scientific">uncultured Solirubrobacteraceae bacterium</name>
    <dbReference type="NCBI Taxonomy" id="1162706"/>
    <lineage>
        <taxon>Bacteria</taxon>
        <taxon>Bacillati</taxon>
        <taxon>Actinomycetota</taxon>
        <taxon>Thermoleophilia</taxon>
        <taxon>Solirubrobacterales</taxon>
        <taxon>Solirubrobacteraceae</taxon>
        <taxon>environmental samples</taxon>
    </lineage>
</organism>
<feature type="compositionally biased region" description="Basic residues" evidence="1">
    <location>
        <begin position="14"/>
        <end position="24"/>
    </location>
</feature>
<protein>
    <submittedName>
        <fullName evidence="2">Uncharacterized protein</fullName>
    </submittedName>
</protein>
<evidence type="ECO:0000256" key="1">
    <source>
        <dbReference type="SAM" id="MobiDB-lite"/>
    </source>
</evidence>
<gene>
    <name evidence="2" type="ORF">AVDCRST_MAG67-1378</name>
</gene>
<sequence>AGLGGRAYRDRAARGARRGRRLRHRADGMHRPGRSLRSVAPDCLRADQGGRPGPHRRAVPREAPEL</sequence>
<feature type="region of interest" description="Disordered" evidence="1">
    <location>
        <begin position="1"/>
        <end position="66"/>
    </location>
</feature>